<organism evidence="6 7">
    <name type="scientific">Billgrantia gudaonensis</name>
    <dbReference type="NCBI Taxonomy" id="376427"/>
    <lineage>
        <taxon>Bacteria</taxon>
        <taxon>Pseudomonadati</taxon>
        <taxon>Pseudomonadota</taxon>
        <taxon>Gammaproteobacteria</taxon>
        <taxon>Oceanospirillales</taxon>
        <taxon>Halomonadaceae</taxon>
        <taxon>Billgrantia</taxon>
    </lineage>
</organism>
<dbReference type="STRING" id="376427.SAMN04487954_1168"/>
<dbReference type="GO" id="GO:0034057">
    <property type="term" value="F:RNA strand-exchange activity"/>
    <property type="evidence" value="ECO:0007669"/>
    <property type="project" value="InterPro"/>
</dbReference>
<dbReference type="GO" id="GO:0033592">
    <property type="term" value="F:RNA strand annealing activity"/>
    <property type="evidence" value="ECO:0007669"/>
    <property type="project" value="InterPro"/>
</dbReference>
<feature type="region of interest" description="Disordered" evidence="4">
    <location>
        <begin position="47"/>
        <end position="71"/>
    </location>
</feature>
<keyword evidence="1" id="KW-0963">Cytoplasm</keyword>
<dbReference type="InterPro" id="IPR023529">
    <property type="entry name" value="ProQ"/>
</dbReference>
<protein>
    <submittedName>
        <fullName evidence="6">ProP effector</fullName>
    </submittedName>
</protein>
<reference evidence="6 7" key="1">
    <citation type="submission" date="2016-10" db="EMBL/GenBank/DDBJ databases">
        <authorList>
            <person name="de Groot N.N."/>
        </authorList>
    </citation>
    <scope>NUCLEOTIDE SEQUENCE [LARGE SCALE GENOMIC DNA]</scope>
    <source>
        <strain evidence="6 7">CGMCC 1.6133</strain>
    </source>
</reference>
<dbReference type="RefSeq" id="WP_245682290.1">
    <property type="nucleotide sequence ID" value="NZ_FNES01000016.1"/>
</dbReference>
<feature type="domain" description="ProQ/FinO" evidence="5">
    <location>
        <begin position="145"/>
        <end position="254"/>
    </location>
</feature>
<evidence type="ECO:0000259" key="5">
    <source>
        <dbReference type="SMART" id="SM00945"/>
    </source>
</evidence>
<evidence type="ECO:0000256" key="3">
    <source>
        <dbReference type="ARBA" id="ARBA00023186"/>
    </source>
</evidence>
<keyword evidence="7" id="KW-1185">Reference proteome</keyword>
<dbReference type="GO" id="GO:0010608">
    <property type="term" value="P:post-transcriptional regulation of gene expression"/>
    <property type="evidence" value="ECO:0007669"/>
    <property type="project" value="InterPro"/>
</dbReference>
<dbReference type="Proteomes" id="UP000198525">
    <property type="component" value="Unassembled WGS sequence"/>
</dbReference>
<accession>A0A1G9BMB2</accession>
<keyword evidence="3" id="KW-0143">Chaperone</keyword>
<evidence type="ECO:0000313" key="6">
    <source>
        <dbReference type="EMBL" id="SDK40641.1"/>
    </source>
</evidence>
<proteinExistence type="predicted"/>
<dbReference type="AlphaFoldDB" id="A0A1G9BMB2"/>
<dbReference type="InterPro" id="IPR016103">
    <property type="entry name" value="ProQ/FinO"/>
</dbReference>
<dbReference type="PANTHER" id="PTHR38106">
    <property type="entry name" value="RNA CHAPERONE PROQ"/>
    <property type="match status" value="1"/>
</dbReference>
<evidence type="ECO:0000256" key="2">
    <source>
        <dbReference type="ARBA" id="ARBA00022884"/>
    </source>
</evidence>
<evidence type="ECO:0000313" key="7">
    <source>
        <dbReference type="Proteomes" id="UP000198525"/>
    </source>
</evidence>
<evidence type="ECO:0000256" key="4">
    <source>
        <dbReference type="SAM" id="MobiDB-lite"/>
    </source>
</evidence>
<feature type="region of interest" description="Disordered" evidence="4">
    <location>
        <begin position="216"/>
        <end position="317"/>
    </location>
</feature>
<keyword evidence="2" id="KW-0694">RNA-binding</keyword>
<evidence type="ECO:0000256" key="1">
    <source>
        <dbReference type="ARBA" id="ARBA00022490"/>
    </source>
</evidence>
<dbReference type="SMART" id="SM00945">
    <property type="entry name" value="ProQ"/>
    <property type="match status" value="1"/>
</dbReference>
<dbReference type="Pfam" id="PF04352">
    <property type="entry name" value="ProQ"/>
    <property type="match status" value="1"/>
</dbReference>
<dbReference type="PANTHER" id="PTHR38106:SF1">
    <property type="entry name" value="RNA CHAPERONE PROQ"/>
    <property type="match status" value="1"/>
</dbReference>
<name>A0A1G9BMB2_9GAMM</name>
<dbReference type="GO" id="GO:0005829">
    <property type="term" value="C:cytosol"/>
    <property type="evidence" value="ECO:0007669"/>
    <property type="project" value="TreeGrafter"/>
</dbReference>
<dbReference type="InterPro" id="IPR036442">
    <property type="entry name" value="ProQ/FinO_sf"/>
</dbReference>
<dbReference type="Gene3D" id="1.10.1710.10">
    <property type="entry name" value="ProQ/FinO domain"/>
    <property type="match status" value="1"/>
</dbReference>
<feature type="compositionally biased region" description="Low complexity" evidence="4">
    <location>
        <begin position="101"/>
        <end position="110"/>
    </location>
</feature>
<feature type="region of interest" description="Disordered" evidence="4">
    <location>
        <begin position="99"/>
        <end position="147"/>
    </location>
</feature>
<dbReference type="EMBL" id="FNES01000016">
    <property type="protein sequence ID" value="SDK40641.1"/>
    <property type="molecule type" value="Genomic_DNA"/>
</dbReference>
<sequence>MTEERSHRLLATLEDRAGAALDELAARRRELRELKERVSELEALRLELSEENRELTEQNRELDEDNARLRERLQRGEPAPAFASARPAQGLSALIGHRPRAAAPSPAAPAEQSHSHEGTADSAGNGLDSQASSDAAERQASLPIEQAPSPDALLAQWYERYPRTFFKGHTRPLKVGIHLDLAAREPWPEKLVRRALAGYVNLPRYLKGVREGAERIGLDGQPQGTVDAQAAEHAHRKLERLQAERQRRGGKGRAPKRKGDDAKRTKARRHAPQPDSPRPKVGTEPAPDATPPGERASPEVRMEAKLSALVAKHNGRR</sequence>
<dbReference type="SUPFAM" id="SSF48657">
    <property type="entry name" value="FinO-like"/>
    <property type="match status" value="1"/>
</dbReference>
<gene>
    <name evidence="6" type="ORF">SAMN04487954_1168</name>
</gene>